<accession>S6A847</accession>
<evidence type="ECO:0000313" key="1">
    <source>
        <dbReference type="EMBL" id="AGT43199.1"/>
    </source>
</evidence>
<dbReference type="PATRIC" id="fig|1291379.3.peg.700"/>
<dbReference type="Proteomes" id="UP000015620">
    <property type="component" value="Chromosome"/>
</dbReference>
<dbReference type="KEGG" id="tped:TPE_0703"/>
<name>S6A847_9SPIR</name>
<keyword evidence="2" id="KW-1185">Reference proteome</keyword>
<dbReference type="EMBL" id="CP004120">
    <property type="protein sequence ID" value="AGT43199.1"/>
    <property type="molecule type" value="Genomic_DNA"/>
</dbReference>
<reference evidence="1 2" key="1">
    <citation type="journal article" date="2013" name="PLoS ONE">
        <title>Genome-Wide Relatedness of Treponema pedis, from Gingiva and Necrotic Skin Lesions of Pigs, with the Human Oral Pathogen Treponema denticola.</title>
        <authorList>
            <person name="Svartstrom O."/>
            <person name="Mushtaq M."/>
            <person name="Pringle M."/>
            <person name="Segerman B."/>
        </authorList>
    </citation>
    <scope>NUCLEOTIDE SEQUENCE [LARGE SCALE GENOMIC DNA]</scope>
    <source>
        <strain evidence="1">T A4</strain>
    </source>
</reference>
<evidence type="ECO:0000313" key="2">
    <source>
        <dbReference type="Proteomes" id="UP000015620"/>
    </source>
</evidence>
<protein>
    <submittedName>
        <fullName evidence="1">Uncharacterized protein</fullName>
    </submittedName>
</protein>
<dbReference type="AlphaFoldDB" id="S6A847"/>
<sequence length="37" mass="3905">MIFSQLLHFNEAFNTPAAAGLLKKQAGFKTTPAAATP</sequence>
<organism evidence="1 2">
    <name type="scientific">Treponema pedis str. T A4</name>
    <dbReference type="NCBI Taxonomy" id="1291379"/>
    <lineage>
        <taxon>Bacteria</taxon>
        <taxon>Pseudomonadati</taxon>
        <taxon>Spirochaetota</taxon>
        <taxon>Spirochaetia</taxon>
        <taxon>Spirochaetales</taxon>
        <taxon>Treponemataceae</taxon>
        <taxon>Treponema</taxon>
    </lineage>
</organism>
<gene>
    <name evidence="1" type="ORF">TPE_0703</name>
</gene>
<dbReference type="HOGENOM" id="CLU_3349913_0_0_12"/>
<proteinExistence type="predicted"/>